<dbReference type="Pfam" id="PF07486">
    <property type="entry name" value="Hydrolase_2"/>
    <property type="match status" value="1"/>
</dbReference>
<evidence type="ECO:0000313" key="5">
    <source>
        <dbReference type="EMBL" id="CAB4205141.1"/>
    </source>
</evidence>
<name>A0A6J5P9G8_9CAUD</name>
<evidence type="ECO:0000259" key="1">
    <source>
        <dbReference type="Pfam" id="PF07486"/>
    </source>
</evidence>
<reference evidence="3" key="1">
    <citation type="submission" date="2020-05" db="EMBL/GenBank/DDBJ databases">
        <authorList>
            <person name="Chiriac C."/>
            <person name="Salcher M."/>
            <person name="Ghai R."/>
            <person name="Kavagutti S V."/>
        </authorList>
    </citation>
    <scope>NUCLEOTIDE SEQUENCE</scope>
</reference>
<dbReference type="EMBL" id="LR797357">
    <property type="protein sequence ID" value="CAB4205141.1"/>
    <property type="molecule type" value="Genomic_DNA"/>
</dbReference>
<dbReference type="EMBL" id="LR796816">
    <property type="protein sequence ID" value="CAB4167848.1"/>
    <property type="molecule type" value="Genomic_DNA"/>
</dbReference>
<sequence length="182" mass="20533">MKPIVAFTVIIVASLFILPILFMSQIEDAYTQHQEVIEAEQYTQGSNLYVEDITCLADTVYFEARSENILGQLAVAQVVMNRVFSSNGLDTICDVVHKGKMSKSGRMIKNKCQFSFYCDGKPERIHDIEGYNQSSVVAALSMSGVYIQGLEEATSFHTVGSKPKWVKQKVFLRRVGNHMFYK</sequence>
<feature type="domain" description="Cell wall hydrolase SleB" evidence="1">
    <location>
        <begin position="67"/>
        <end position="181"/>
    </location>
</feature>
<gene>
    <name evidence="4" type="ORF">UFOVP1292_38</name>
    <name evidence="5" type="ORF">UFOVP1411_29</name>
    <name evidence="2" type="ORF">UFOVP859_57</name>
    <name evidence="3" type="ORF">UFOVP882_55</name>
</gene>
<evidence type="ECO:0000313" key="2">
    <source>
        <dbReference type="EMBL" id="CAB4167848.1"/>
    </source>
</evidence>
<protein>
    <submittedName>
        <fullName evidence="3">SleB Cell wall hydrolyses involved in spore germination</fullName>
    </submittedName>
</protein>
<dbReference type="EMBL" id="LR797251">
    <property type="protein sequence ID" value="CAB4196434.1"/>
    <property type="molecule type" value="Genomic_DNA"/>
</dbReference>
<dbReference type="Gene3D" id="1.10.10.2520">
    <property type="entry name" value="Cell wall hydrolase SleB, domain 1"/>
    <property type="match status" value="1"/>
</dbReference>
<dbReference type="EMBL" id="LR796826">
    <property type="protein sequence ID" value="CAB4168529.1"/>
    <property type="molecule type" value="Genomic_DNA"/>
</dbReference>
<accession>A0A6J5P9G8</accession>
<organism evidence="3">
    <name type="scientific">uncultured Caudovirales phage</name>
    <dbReference type="NCBI Taxonomy" id="2100421"/>
    <lineage>
        <taxon>Viruses</taxon>
        <taxon>Duplodnaviria</taxon>
        <taxon>Heunggongvirae</taxon>
        <taxon>Uroviricota</taxon>
        <taxon>Caudoviricetes</taxon>
        <taxon>Peduoviridae</taxon>
        <taxon>Maltschvirus</taxon>
        <taxon>Maltschvirus maltsch</taxon>
    </lineage>
</organism>
<dbReference type="GO" id="GO:0016787">
    <property type="term" value="F:hydrolase activity"/>
    <property type="evidence" value="ECO:0007669"/>
    <property type="project" value="InterPro"/>
</dbReference>
<evidence type="ECO:0000313" key="3">
    <source>
        <dbReference type="EMBL" id="CAB4168529.1"/>
    </source>
</evidence>
<dbReference type="InterPro" id="IPR011105">
    <property type="entry name" value="Cell_wall_hydrolase_SleB"/>
</dbReference>
<proteinExistence type="predicted"/>
<dbReference type="InterPro" id="IPR042047">
    <property type="entry name" value="SleB_dom1"/>
</dbReference>
<evidence type="ECO:0000313" key="4">
    <source>
        <dbReference type="EMBL" id="CAB4196434.1"/>
    </source>
</evidence>